<dbReference type="RefSeq" id="WP_069311777.1">
    <property type="nucleotide sequence ID" value="NZ_MDTU01000001.1"/>
</dbReference>
<organism evidence="1 2">
    <name type="scientific">Piscirickettsia litoralis</name>
    <dbReference type="NCBI Taxonomy" id="1891921"/>
    <lineage>
        <taxon>Bacteria</taxon>
        <taxon>Pseudomonadati</taxon>
        <taxon>Pseudomonadota</taxon>
        <taxon>Gammaproteobacteria</taxon>
        <taxon>Thiotrichales</taxon>
        <taxon>Piscirickettsiaceae</taxon>
        <taxon>Piscirickettsia</taxon>
    </lineage>
</organism>
<comment type="caution">
    <text evidence="1">The sequence shown here is derived from an EMBL/GenBank/DDBJ whole genome shotgun (WGS) entry which is preliminary data.</text>
</comment>
<sequence>MFTVIEAQKSARFTQDELSAIATELFHEDARLQQFTDFKAFFDYVAPIVSVLILERAGVSRMCHVNKRDAAQAYSFILARLTALLRQAGFTHWSNEEALAVLTQCA</sequence>
<proteinExistence type="predicted"/>
<evidence type="ECO:0000313" key="1">
    <source>
        <dbReference type="EMBL" id="ODN41977.1"/>
    </source>
</evidence>
<dbReference type="EMBL" id="MDTU01000001">
    <property type="protein sequence ID" value="ODN41977.1"/>
    <property type="molecule type" value="Genomic_DNA"/>
</dbReference>
<evidence type="ECO:0000313" key="2">
    <source>
        <dbReference type="Proteomes" id="UP000094329"/>
    </source>
</evidence>
<dbReference type="Proteomes" id="UP000094329">
    <property type="component" value="Unassembled WGS sequence"/>
</dbReference>
<reference evidence="1 2" key="1">
    <citation type="submission" date="2016-08" db="EMBL/GenBank/DDBJ databases">
        <title>Draft genome sequence of Candidatus Piscirickettsia litoralis, from seawater.</title>
        <authorList>
            <person name="Wan X."/>
            <person name="Lee A.J."/>
            <person name="Hou S."/>
            <person name="Donachie S.P."/>
        </authorList>
    </citation>
    <scope>NUCLEOTIDE SEQUENCE [LARGE SCALE GENOMIC DNA]</scope>
    <source>
        <strain evidence="1 2">Y2</strain>
    </source>
</reference>
<keyword evidence="2" id="KW-1185">Reference proteome</keyword>
<name>A0ABX3A179_9GAMM</name>
<protein>
    <submittedName>
        <fullName evidence="1">Uncharacterized protein</fullName>
    </submittedName>
</protein>
<accession>A0ABX3A179</accession>
<gene>
    <name evidence="1" type="ORF">BGC07_02135</name>
</gene>